<dbReference type="KEGG" id="hpk:Hprae_1102"/>
<accession>E3DLQ6</accession>
<keyword evidence="5 6" id="KW-0472">Membrane</keyword>
<dbReference type="Proteomes" id="UP000006866">
    <property type="component" value="Chromosome"/>
</dbReference>
<protein>
    <submittedName>
        <fullName evidence="7">Ribonuclease BN</fullName>
    </submittedName>
</protein>
<keyword evidence="8" id="KW-1185">Reference proteome</keyword>
<dbReference type="EMBL" id="CP002175">
    <property type="protein sequence ID" value="ADO77253.1"/>
    <property type="molecule type" value="Genomic_DNA"/>
</dbReference>
<reference evidence="8" key="1">
    <citation type="submission" date="2010-10" db="EMBL/GenBank/DDBJ databases">
        <title>The complete genome of Halanaerobium praevalens DSM 2228.</title>
        <authorList>
            <consortium name="US DOE Joint Genome Institute (JGI-PGF)"/>
            <person name="Lucas S."/>
            <person name="Copeland A."/>
            <person name="Lapidus A."/>
            <person name="Glavina del Rio T."/>
            <person name="Dalin E."/>
            <person name="Tice H."/>
            <person name="Bruce D."/>
            <person name="Goodwin L."/>
            <person name="Pitluck S."/>
            <person name="Kyrpides N."/>
            <person name="Mavromatis K."/>
            <person name="Ivanova N."/>
            <person name="Ovchinnikova G."/>
            <person name="Chertkov O."/>
            <person name="Detter J.C."/>
            <person name="Han C."/>
            <person name="Larimer F."/>
            <person name="Land M."/>
            <person name="Hauser L."/>
            <person name="Markowitz V."/>
            <person name="Cheng J.-F."/>
            <person name="Hugenholtz P."/>
            <person name="Woyke T."/>
            <person name="Wu D."/>
            <person name="Tindall B."/>
            <person name="Pomrenke H.G."/>
            <person name="Brambilla E."/>
            <person name="Klenk H.-P."/>
            <person name="Eisen J.A."/>
        </authorList>
    </citation>
    <scope>NUCLEOTIDE SEQUENCE [LARGE SCALE GENOMIC DNA]</scope>
    <source>
        <strain evidence="8">ATCC 33744 / DSM 2228 / GSL</strain>
    </source>
</reference>
<dbReference type="STRING" id="572479.Hprae_1102"/>
<dbReference type="PATRIC" id="fig|572479.3.peg.1115"/>
<dbReference type="HOGENOM" id="CLU_032288_2_0_9"/>
<dbReference type="InterPro" id="IPR036317">
    <property type="entry name" value="Cullin_homology_sf"/>
</dbReference>
<reference evidence="7 8" key="2">
    <citation type="journal article" date="2011" name="Stand. Genomic Sci.">
        <title>Complete genome sequence of the extremely halophilic Halanaerobium praevalens type strain (GSL).</title>
        <authorList>
            <person name="Ivanova N."/>
            <person name="Sikorski J."/>
            <person name="Chertkov O."/>
            <person name="Nolan M."/>
            <person name="Lucas S."/>
            <person name="Hammon N."/>
            <person name="Deshpande S."/>
            <person name="Cheng J.F."/>
            <person name="Tapia R."/>
            <person name="Han C."/>
            <person name="Goodwin L."/>
            <person name="Pitluck S."/>
            <person name="Huntemann M."/>
            <person name="Liolios K."/>
            <person name="Pagani I."/>
            <person name="Mavromatis K."/>
            <person name="Ovchinikova G."/>
            <person name="Pati A."/>
            <person name="Chen A."/>
            <person name="Palaniappan K."/>
            <person name="Land M."/>
            <person name="Hauser L."/>
            <person name="Brambilla E.M."/>
            <person name="Kannan K.P."/>
            <person name="Rohde M."/>
            <person name="Tindall B.J."/>
            <person name="Goker M."/>
            <person name="Detter J.C."/>
            <person name="Woyke T."/>
            <person name="Bristow J."/>
            <person name="Eisen J.A."/>
            <person name="Markowitz V."/>
            <person name="Hugenholtz P."/>
            <person name="Kyrpides N.C."/>
            <person name="Klenk H.P."/>
            <person name="Lapidus A."/>
        </authorList>
    </citation>
    <scope>NUCLEOTIDE SEQUENCE [LARGE SCALE GENOMIC DNA]</scope>
    <source>
        <strain evidence="8">ATCC 33744 / DSM 2228 / GSL</strain>
    </source>
</reference>
<dbReference type="eggNOG" id="COG1295">
    <property type="taxonomic scope" value="Bacteria"/>
</dbReference>
<dbReference type="Pfam" id="PF03631">
    <property type="entry name" value="Virul_fac_BrkB"/>
    <property type="match status" value="1"/>
</dbReference>
<sequence>MKRINKLSQNLKALISFDLIILFIKRVYQKAKENDIFIHAMGMVYITTLSIVPFLIFSFYIITIFNFFGKVNIIIDEVKSLILTNLAAGTGESLIDYLEVYILNVDLEQLGTISFVSLIFIIVFMLARVEMTFNNIWNLKEHRDLFKRFVSFWTFITLGTFSITLLLTLSLLFVEKYLGLWLSGDQISQSNILSHILFSFNFLFFISIYYFVPNTDVKPKAAILAGLFSGLLFILSKNLYAIYTANIITYNQIYGPLSIIPIFLLWLYLIWLIILLGAVISYVLQNISSLKYLIKQKKINQSLKALIPTAILLALYKNYDKDHSQPLTFSDLLTKIKLPAEDIKAAIKKLKNKNIIVETENGGFLALTKADKISIWDSYYANYSKQDFIIEDIFKDQEMQKLYKKIKEKEKKNFEKLNFADFLN</sequence>
<evidence type="ECO:0000256" key="2">
    <source>
        <dbReference type="ARBA" id="ARBA00022475"/>
    </source>
</evidence>
<keyword evidence="3 6" id="KW-0812">Transmembrane</keyword>
<organism evidence="7 8">
    <name type="scientific">Halanaerobium praevalens (strain ATCC 33744 / DSM 2228 / GSL)</name>
    <dbReference type="NCBI Taxonomy" id="572479"/>
    <lineage>
        <taxon>Bacteria</taxon>
        <taxon>Bacillati</taxon>
        <taxon>Bacillota</taxon>
        <taxon>Clostridia</taxon>
        <taxon>Halanaerobiales</taxon>
        <taxon>Halanaerobiaceae</taxon>
        <taxon>Halanaerobium</taxon>
    </lineage>
</organism>
<proteinExistence type="predicted"/>
<name>E3DLQ6_HALPG</name>
<feature type="transmembrane region" description="Helical" evidence="6">
    <location>
        <begin position="150"/>
        <end position="172"/>
    </location>
</feature>
<dbReference type="PANTHER" id="PTHR30213">
    <property type="entry name" value="INNER MEMBRANE PROTEIN YHJD"/>
    <property type="match status" value="1"/>
</dbReference>
<feature type="transmembrane region" description="Helical" evidence="6">
    <location>
        <begin position="224"/>
        <end position="243"/>
    </location>
</feature>
<evidence type="ECO:0000313" key="8">
    <source>
        <dbReference type="Proteomes" id="UP000006866"/>
    </source>
</evidence>
<keyword evidence="4 6" id="KW-1133">Transmembrane helix</keyword>
<gene>
    <name evidence="7" type="ordered locus">Hprae_1102</name>
</gene>
<feature type="transmembrane region" description="Helical" evidence="6">
    <location>
        <begin position="192"/>
        <end position="212"/>
    </location>
</feature>
<dbReference type="InterPro" id="IPR017039">
    <property type="entry name" value="Virul_fac_BrkB"/>
</dbReference>
<feature type="transmembrane region" description="Helical" evidence="6">
    <location>
        <begin position="110"/>
        <end position="129"/>
    </location>
</feature>
<dbReference type="AlphaFoldDB" id="E3DLQ6"/>
<evidence type="ECO:0000256" key="3">
    <source>
        <dbReference type="ARBA" id="ARBA00022692"/>
    </source>
</evidence>
<evidence type="ECO:0000313" key="7">
    <source>
        <dbReference type="EMBL" id="ADO77253.1"/>
    </source>
</evidence>
<evidence type="ECO:0000256" key="6">
    <source>
        <dbReference type="SAM" id="Phobius"/>
    </source>
</evidence>
<keyword evidence="2" id="KW-1003">Cell membrane</keyword>
<dbReference type="PANTHER" id="PTHR30213:SF0">
    <property type="entry name" value="UPF0761 MEMBRANE PROTEIN YIHY"/>
    <property type="match status" value="1"/>
</dbReference>
<dbReference type="SUPFAM" id="SSF75632">
    <property type="entry name" value="Cullin homology domain"/>
    <property type="match status" value="1"/>
</dbReference>
<feature type="transmembrane region" description="Helical" evidence="6">
    <location>
        <begin position="45"/>
        <end position="68"/>
    </location>
</feature>
<dbReference type="NCBIfam" id="TIGR00765">
    <property type="entry name" value="yihY_not_rbn"/>
    <property type="match status" value="1"/>
</dbReference>
<evidence type="ECO:0000256" key="5">
    <source>
        <dbReference type="ARBA" id="ARBA00023136"/>
    </source>
</evidence>
<dbReference type="GO" id="GO:0005886">
    <property type="term" value="C:plasma membrane"/>
    <property type="evidence" value="ECO:0007669"/>
    <property type="project" value="UniProtKB-SubCell"/>
</dbReference>
<feature type="transmembrane region" description="Helical" evidence="6">
    <location>
        <begin position="263"/>
        <end position="284"/>
    </location>
</feature>
<dbReference type="OrthoDB" id="9769642at2"/>
<comment type="subcellular location">
    <subcellularLocation>
        <location evidence="1">Cell membrane</location>
        <topology evidence="1">Multi-pass membrane protein</topology>
    </subcellularLocation>
</comment>
<dbReference type="RefSeq" id="WP_014553283.1">
    <property type="nucleotide sequence ID" value="NC_017455.1"/>
</dbReference>
<evidence type="ECO:0000256" key="1">
    <source>
        <dbReference type="ARBA" id="ARBA00004651"/>
    </source>
</evidence>
<evidence type="ECO:0000256" key="4">
    <source>
        <dbReference type="ARBA" id="ARBA00022989"/>
    </source>
</evidence>